<comment type="caution">
    <text evidence="2">The sequence shown here is derived from an EMBL/GenBank/DDBJ whole genome shotgun (WGS) entry which is preliminary data.</text>
</comment>
<dbReference type="Proteomes" id="UP000309673">
    <property type="component" value="Unassembled WGS sequence"/>
</dbReference>
<name>A0A4U0F5W2_9BACL</name>
<dbReference type="AlphaFoldDB" id="A0A4U0F5W2"/>
<organism evidence="2 3">
    <name type="scientific">Cohnella pontilimi</name>
    <dbReference type="NCBI Taxonomy" id="2564100"/>
    <lineage>
        <taxon>Bacteria</taxon>
        <taxon>Bacillati</taxon>
        <taxon>Bacillota</taxon>
        <taxon>Bacilli</taxon>
        <taxon>Bacillales</taxon>
        <taxon>Paenibacillaceae</taxon>
        <taxon>Cohnella</taxon>
    </lineage>
</organism>
<protein>
    <submittedName>
        <fullName evidence="2">Alpha/beta-type small acid-soluble spore protein</fullName>
    </submittedName>
</protein>
<dbReference type="PANTHER" id="PTHR36107:SF1">
    <property type="entry name" value="SMALL, ACID-SOLUBLE SPORE PROTEIN A"/>
    <property type="match status" value="1"/>
</dbReference>
<dbReference type="Pfam" id="PF00269">
    <property type="entry name" value="SASP"/>
    <property type="match status" value="1"/>
</dbReference>
<comment type="function">
    <text evidence="1">SASP are bound to spore DNA. They are double-stranded DNA-binding proteins that cause DNA to change to an a-like conformation. They protect the DNA backbone from chemical and enzymatic cleavage and are thus involved in dormant spore's high resistance to UV light.</text>
</comment>
<evidence type="ECO:0000256" key="1">
    <source>
        <dbReference type="ARBA" id="ARBA00003863"/>
    </source>
</evidence>
<dbReference type="InterPro" id="IPR050847">
    <property type="entry name" value="SASP_DNA-binding"/>
</dbReference>
<dbReference type="Gene3D" id="6.10.10.80">
    <property type="entry name" value="Small, acid-soluble spore protein, alpha/beta type-like"/>
    <property type="match status" value="1"/>
</dbReference>
<dbReference type="PANTHER" id="PTHR36107">
    <property type="entry name" value="SMALL, ACID-SOLUBLE SPORE PROTEIN A"/>
    <property type="match status" value="1"/>
</dbReference>
<dbReference type="InterPro" id="IPR038300">
    <property type="entry name" value="SASP_sf_alpha/beta"/>
</dbReference>
<dbReference type="EMBL" id="SUPK01000009">
    <property type="protein sequence ID" value="TJY39820.1"/>
    <property type="molecule type" value="Genomic_DNA"/>
</dbReference>
<gene>
    <name evidence="2" type="ORF">E5161_17920</name>
</gene>
<dbReference type="GO" id="GO:0006265">
    <property type="term" value="P:DNA topological change"/>
    <property type="evidence" value="ECO:0007669"/>
    <property type="project" value="InterPro"/>
</dbReference>
<dbReference type="InterPro" id="IPR001448">
    <property type="entry name" value="SASP_alpha/beta-type"/>
</dbReference>
<proteinExistence type="predicted"/>
<dbReference type="GO" id="GO:0003690">
    <property type="term" value="F:double-stranded DNA binding"/>
    <property type="evidence" value="ECO:0007669"/>
    <property type="project" value="InterPro"/>
</dbReference>
<accession>A0A4U0F5W2</accession>
<reference evidence="2 3" key="1">
    <citation type="submission" date="2019-04" db="EMBL/GenBank/DDBJ databases">
        <title>Cohnella sp. nov., isolated from soil.</title>
        <authorList>
            <person name="Kim W."/>
        </authorList>
    </citation>
    <scope>NUCLEOTIDE SEQUENCE [LARGE SCALE GENOMIC DNA]</scope>
    <source>
        <strain evidence="2 3">CAU 1483</strain>
    </source>
</reference>
<dbReference type="RefSeq" id="WP_136779260.1">
    <property type="nucleotide sequence ID" value="NZ_SUPK01000009.1"/>
</dbReference>
<evidence type="ECO:0000313" key="2">
    <source>
        <dbReference type="EMBL" id="TJY39820.1"/>
    </source>
</evidence>
<dbReference type="OrthoDB" id="2939151at2"/>
<sequence length="82" mass="8346">MPRSNRTLVPQARAGLNQLKAEAAQSLGVQTPADGYYGFVTARETGALGGYMVKNMIASVEQSLSQGAGGLAGFAGQTGGSR</sequence>
<evidence type="ECO:0000313" key="3">
    <source>
        <dbReference type="Proteomes" id="UP000309673"/>
    </source>
</evidence>
<keyword evidence="3" id="KW-1185">Reference proteome</keyword>